<dbReference type="AlphaFoldDB" id="A0A5J9WQ74"/>
<dbReference type="EMBL" id="RWGY01000002">
    <property type="protein sequence ID" value="TVU50288.1"/>
    <property type="molecule type" value="Genomic_DNA"/>
</dbReference>
<dbReference type="CDD" id="cd23697">
    <property type="entry name" value="At5g55125"/>
    <property type="match status" value="1"/>
</dbReference>
<evidence type="ECO:0000313" key="3">
    <source>
        <dbReference type="Proteomes" id="UP000324897"/>
    </source>
</evidence>
<dbReference type="OrthoDB" id="1840965at2759"/>
<name>A0A5J9WQ74_9POAL</name>
<comment type="caution">
    <text evidence="2">The sequence shown here is derived from an EMBL/GenBank/DDBJ whole genome shotgun (WGS) entry which is preliminary data.</text>
</comment>
<feature type="non-terminal residue" evidence="2">
    <location>
        <position position="1"/>
    </location>
</feature>
<dbReference type="Gramene" id="TVU50288">
    <property type="protein sequence ID" value="TVU50288"/>
    <property type="gene ID" value="EJB05_01654"/>
</dbReference>
<protein>
    <submittedName>
        <fullName evidence="2">Uncharacterized protein</fullName>
    </submittedName>
</protein>
<reference evidence="2 3" key="1">
    <citation type="journal article" date="2019" name="Sci. Rep.">
        <title>A high-quality genome of Eragrostis curvula grass provides insights into Poaceae evolution and supports new strategies to enhance forage quality.</title>
        <authorList>
            <person name="Carballo J."/>
            <person name="Santos B.A.C.M."/>
            <person name="Zappacosta D."/>
            <person name="Garbus I."/>
            <person name="Selva J.P."/>
            <person name="Gallo C.A."/>
            <person name="Diaz A."/>
            <person name="Albertini E."/>
            <person name="Caccamo M."/>
            <person name="Echenique V."/>
        </authorList>
    </citation>
    <scope>NUCLEOTIDE SEQUENCE [LARGE SCALE GENOMIC DNA]</scope>
    <source>
        <strain evidence="3">cv. Victoria</strain>
        <tissue evidence="2">Leaf</tissue>
    </source>
</reference>
<feature type="region of interest" description="Disordered" evidence="1">
    <location>
        <begin position="1"/>
        <end position="20"/>
    </location>
</feature>
<dbReference type="Proteomes" id="UP000324897">
    <property type="component" value="Chromosome 6"/>
</dbReference>
<accession>A0A5J9WQ74</accession>
<organism evidence="2 3">
    <name type="scientific">Eragrostis curvula</name>
    <name type="common">weeping love grass</name>
    <dbReference type="NCBI Taxonomy" id="38414"/>
    <lineage>
        <taxon>Eukaryota</taxon>
        <taxon>Viridiplantae</taxon>
        <taxon>Streptophyta</taxon>
        <taxon>Embryophyta</taxon>
        <taxon>Tracheophyta</taxon>
        <taxon>Spermatophyta</taxon>
        <taxon>Magnoliopsida</taxon>
        <taxon>Liliopsida</taxon>
        <taxon>Poales</taxon>
        <taxon>Poaceae</taxon>
        <taxon>PACMAD clade</taxon>
        <taxon>Chloridoideae</taxon>
        <taxon>Eragrostideae</taxon>
        <taxon>Eragrostidinae</taxon>
        <taxon>Eragrostis</taxon>
    </lineage>
</organism>
<dbReference type="PANTHER" id="PTHR37264:SF1">
    <property type="entry name" value="RIBOSOMAL PROTEIN L31"/>
    <property type="match status" value="1"/>
</dbReference>
<keyword evidence="3" id="KW-1185">Reference proteome</keyword>
<sequence length="112" mass="13318">VLTLRRHRTQQAPPPPHRHRRRRIVEAAGHPRLLWSKWRGSVENMRKGLHPQMQWISYVTQSGRLVNIMMTKISHTGKVYHMRAKRQMAQSLGQIAKFKRRYELEAEENSSK</sequence>
<proteinExistence type="predicted"/>
<gene>
    <name evidence="2" type="ORF">EJB05_01654</name>
</gene>
<evidence type="ECO:0000313" key="2">
    <source>
        <dbReference type="EMBL" id="TVU50288.1"/>
    </source>
</evidence>
<dbReference type="PANTHER" id="PTHR37264">
    <property type="entry name" value="RIBOSOMAL PROTEIN L31"/>
    <property type="match status" value="1"/>
</dbReference>
<evidence type="ECO:0000256" key="1">
    <source>
        <dbReference type="SAM" id="MobiDB-lite"/>
    </source>
</evidence>